<dbReference type="Proteomes" id="UP000887226">
    <property type="component" value="Unassembled WGS sequence"/>
</dbReference>
<protein>
    <recommendedName>
        <fullName evidence="1">FAD-binding PCMH-type domain-containing protein</fullName>
    </recommendedName>
</protein>
<dbReference type="EMBL" id="MU254077">
    <property type="protein sequence ID" value="KAG9242396.1"/>
    <property type="molecule type" value="Genomic_DNA"/>
</dbReference>
<reference evidence="2" key="1">
    <citation type="journal article" date="2021" name="IMA Fungus">
        <title>Genomic characterization of three marine fungi, including Emericellopsis atlantica sp. nov. with signatures of a generalist lifestyle and marine biomass degradation.</title>
        <authorList>
            <person name="Hagestad O.C."/>
            <person name="Hou L."/>
            <person name="Andersen J.H."/>
            <person name="Hansen E.H."/>
            <person name="Altermark B."/>
            <person name="Li C."/>
            <person name="Kuhnert E."/>
            <person name="Cox R.J."/>
            <person name="Crous P.W."/>
            <person name="Spatafora J.W."/>
            <person name="Lail K."/>
            <person name="Amirebrahimi M."/>
            <person name="Lipzen A."/>
            <person name="Pangilinan J."/>
            <person name="Andreopoulos W."/>
            <person name="Hayes R.D."/>
            <person name="Ng V."/>
            <person name="Grigoriev I.V."/>
            <person name="Jackson S.A."/>
            <person name="Sutton T.D.S."/>
            <person name="Dobson A.D.W."/>
            <person name="Rama T."/>
        </authorList>
    </citation>
    <scope>NUCLEOTIDE SEQUENCE</scope>
    <source>
        <strain evidence="2">TRa3180A</strain>
    </source>
</reference>
<dbReference type="OrthoDB" id="610608at2759"/>
<proteinExistence type="predicted"/>
<dbReference type="PANTHER" id="PTHR43762">
    <property type="entry name" value="L-GULONOLACTONE OXIDASE"/>
    <property type="match status" value="1"/>
</dbReference>
<organism evidence="2 3">
    <name type="scientific">Calycina marina</name>
    <dbReference type="NCBI Taxonomy" id="1763456"/>
    <lineage>
        <taxon>Eukaryota</taxon>
        <taxon>Fungi</taxon>
        <taxon>Dikarya</taxon>
        <taxon>Ascomycota</taxon>
        <taxon>Pezizomycotina</taxon>
        <taxon>Leotiomycetes</taxon>
        <taxon>Helotiales</taxon>
        <taxon>Pezizellaceae</taxon>
        <taxon>Calycina</taxon>
    </lineage>
</organism>
<dbReference type="InterPro" id="IPR016169">
    <property type="entry name" value="FAD-bd_PCMH_sub2"/>
</dbReference>
<gene>
    <name evidence="2" type="ORF">BJ878DRAFT_173318</name>
</gene>
<dbReference type="InterPro" id="IPR036318">
    <property type="entry name" value="FAD-bd_PCMH-like_sf"/>
</dbReference>
<dbReference type="InterPro" id="IPR010031">
    <property type="entry name" value="FAD_lactone_oxidase-like"/>
</dbReference>
<dbReference type="SUPFAM" id="SSF56176">
    <property type="entry name" value="FAD-binding/transporter-associated domain-like"/>
    <property type="match status" value="1"/>
</dbReference>
<evidence type="ECO:0000313" key="2">
    <source>
        <dbReference type="EMBL" id="KAG9242396.1"/>
    </source>
</evidence>
<dbReference type="AlphaFoldDB" id="A0A9P7YZB3"/>
<dbReference type="GO" id="GO:0005739">
    <property type="term" value="C:mitochondrion"/>
    <property type="evidence" value="ECO:0007669"/>
    <property type="project" value="TreeGrafter"/>
</dbReference>
<name>A0A9P7YZB3_9HELO</name>
<feature type="domain" description="FAD-binding PCMH-type" evidence="1">
    <location>
        <begin position="207"/>
        <end position="409"/>
    </location>
</feature>
<dbReference type="GO" id="GO:0071949">
    <property type="term" value="F:FAD binding"/>
    <property type="evidence" value="ECO:0007669"/>
    <property type="project" value="InterPro"/>
</dbReference>
<dbReference type="Gene3D" id="3.30.465.10">
    <property type="match status" value="1"/>
</dbReference>
<evidence type="ECO:0000313" key="3">
    <source>
        <dbReference type="Proteomes" id="UP000887226"/>
    </source>
</evidence>
<keyword evidence="3" id="KW-1185">Reference proteome</keyword>
<dbReference type="InterPro" id="IPR016167">
    <property type="entry name" value="FAD-bd_PCMH_sub1"/>
</dbReference>
<dbReference type="GO" id="GO:0003885">
    <property type="term" value="F:D-arabinono-1,4-lactone oxidase activity"/>
    <property type="evidence" value="ECO:0007669"/>
    <property type="project" value="TreeGrafter"/>
</dbReference>
<sequence length="752" mass="85710">MGMVSKIHTLFQELPEPPKENLTSYFILGEIIDHMHVVQESFPQVNIPLLCDHLWSIRNKGVDPQEHMRGFLKVFEKTHAFQDAFKLLDDGMKRQLRAFISGGDEGPVMASGTNHDGDFHLPASAPVKHHFSEVREFVDKIEGLFGIQDDHVGVAETKSVNKSNGVRDFNSEKASGTGKSPKIFEDKEETRIMEVHEDLHFENWGQSVSNTPRWTFVPKTVLGLQSLVKWAKINEYRIRCSGYRHSWSSSFSEDKQILVSLLNLEEVNHLPDPMSIQAEEHIDPNNELKSIQLASPDRLIISAADKALVRVGVAVTNEQFRRWAVKNDKWTMPVDVILVEVTWGGVNGPICHGAGRRHKTVNDYVRAVEYVDANGEHRTISDPVHLKAAAGCFGLLGVVTHITFELDKMQYAVLKPIKPDIGLAIPPIKREDIPIALRKTFTEAQYNTALADFEDRASNDYYSEWFWFTRSQQAWVNTWNPTDDKTGAVEYPSPFQTWLQWVEGWLGAVITANPIFNALPGRWQAEVLATMGMVALPPFDFSSYGQTALEDKNIIKTALPNGLHFRRGIQNMRVRDLEFQIPIPGKKDDPSKPDYSVVQRAWWDIINLTYADVDCPMRLTMELRIMGSSDLLMAPQNGNVHGTASIEVLSIPDAVADAEWQPFLQRVTDLWLSYVDEHGEPLNVRPHWAKEWESINMRGRPAREYLREVAYKDKIPLFRETLSRIGEVQGWELGDLKKRFSNELWDYMVFSE</sequence>
<dbReference type="Gene3D" id="3.30.43.10">
    <property type="entry name" value="Uridine Diphospho-n-acetylenolpyruvylglucosamine Reductase, domain 2"/>
    <property type="match status" value="1"/>
</dbReference>
<evidence type="ECO:0000259" key="1">
    <source>
        <dbReference type="PROSITE" id="PS51387"/>
    </source>
</evidence>
<dbReference type="PROSITE" id="PS51387">
    <property type="entry name" value="FAD_PCMH"/>
    <property type="match status" value="1"/>
</dbReference>
<accession>A0A9P7YZB3</accession>
<dbReference type="PANTHER" id="PTHR43762:SF1">
    <property type="entry name" value="D-ARABINONO-1,4-LACTONE OXIDASE"/>
    <property type="match status" value="1"/>
</dbReference>
<comment type="caution">
    <text evidence="2">The sequence shown here is derived from an EMBL/GenBank/DDBJ whole genome shotgun (WGS) entry which is preliminary data.</text>
</comment>
<dbReference type="InterPro" id="IPR016166">
    <property type="entry name" value="FAD-bd_PCMH"/>
</dbReference>